<accession>A0A0P0W900</accession>
<name>A0A0P0W900_ORYSJ</name>
<organism evidence="2 3">
    <name type="scientific">Oryza sativa subsp. japonica</name>
    <name type="common">Rice</name>
    <dbReference type="NCBI Taxonomy" id="39947"/>
    <lineage>
        <taxon>Eukaryota</taxon>
        <taxon>Viridiplantae</taxon>
        <taxon>Streptophyta</taxon>
        <taxon>Embryophyta</taxon>
        <taxon>Tracheophyta</taxon>
        <taxon>Spermatophyta</taxon>
        <taxon>Magnoliopsida</taxon>
        <taxon>Liliopsida</taxon>
        <taxon>Poales</taxon>
        <taxon>Poaceae</taxon>
        <taxon>BOP clade</taxon>
        <taxon>Oryzoideae</taxon>
        <taxon>Oryzeae</taxon>
        <taxon>Oryzinae</taxon>
        <taxon>Oryza</taxon>
        <taxon>Oryza sativa</taxon>
    </lineage>
</organism>
<protein>
    <submittedName>
        <fullName evidence="2">Os04g0365000 protein</fullName>
    </submittedName>
</protein>
<reference evidence="2 3" key="3">
    <citation type="journal article" date="2013" name="Rice">
        <title>Improvement of the Oryza sativa Nipponbare reference genome using next generation sequence and optical map data.</title>
        <authorList>
            <person name="Kawahara Y."/>
            <person name="de la Bastide M."/>
            <person name="Hamilton J.P."/>
            <person name="Kanamori H."/>
            <person name="McCombie W.R."/>
            <person name="Ouyang S."/>
            <person name="Schwartz D.C."/>
            <person name="Tanaka T."/>
            <person name="Wu J."/>
            <person name="Zhou S."/>
            <person name="Childs K.L."/>
            <person name="Davidson R.M."/>
            <person name="Lin H."/>
            <person name="Quesada-Ocampo L."/>
            <person name="Vaillancourt B."/>
            <person name="Sakai H."/>
            <person name="Lee S.S."/>
            <person name="Kim J."/>
            <person name="Numa H."/>
            <person name="Itoh T."/>
            <person name="Buell C.R."/>
            <person name="Matsumoto T."/>
        </authorList>
    </citation>
    <scope>NUCLEOTIDE SEQUENCE [LARGE SCALE GENOMIC DNA]</scope>
    <source>
        <strain evidence="3">cv. Nipponbare</strain>
    </source>
</reference>
<dbReference type="InParanoid" id="A0A0P0W900"/>
<evidence type="ECO:0000313" key="3">
    <source>
        <dbReference type="Proteomes" id="UP000059680"/>
    </source>
</evidence>
<evidence type="ECO:0000256" key="1">
    <source>
        <dbReference type="SAM" id="Phobius"/>
    </source>
</evidence>
<proteinExistence type="predicted"/>
<feature type="transmembrane region" description="Helical" evidence="1">
    <location>
        <begin position="69"/>
        <end position="94"/>
    </location>
</feature>
<reference evidence="3" key="1">
    <citation type="journal article" date="2005" name="Nature">
        <title>The map-based sequence of the rice genome.</title>
        <authorList>
            <consortium name="International rice genome sequencing project (IRGSP)"/>
            <person name="Matsumoto T."/>
            <person name="Wu J."/>
            <person name="Kanamori H."/>
            <person name="Katayose Y."/>
            <person name="Fujisawa M."/>
            <person name="Namiki N."/>
            <person name="Mizuno H."/>
            <person name="Yamamoto K."/>
            <person name="Antonio B.A."/>
            <person name="Baba T."/>
            <person name="Sakata K."/>
            <person name="Nagamura Y."/>
            <person name="Aoki H."/>
            <person name="Arikawa K."/>
            <person name="Arita K."/>
            <person name="Bito T."/>
            <person name="Chiden Y."/>
            <person name="Fujitsuka N."/>
            <person name="Fukunaka R."/>
            <person name="Hamada M."/>
            <person name="Harada C."/>
            <person name="Hayashi A."/>
            <person name="Hijishita S."/>
            <person name="Honda M."/>
            <person name="Hosokawa S."/>
            <person name="Ichikawa Y."/>
            <person name="Idonuma A."/>
            <person name="Iijima M."/>
            <person name="Ikeda M."/>
            <person name="Ikeno M."/>
            <person name="Ito K."/>
            <person name="Ito S."/>
            <person name="Ito T."/>
            <person name="Ito Y."/>
            <person name="Ito Y."/>
            <person name="Iwabuchi A."/>
            <person name="Kamiya K."/>
            <person name="Karasawa W."/>
            <person name="Kurita K."/>
            <person name="Katagiri S."/>
            <person name="Kikuta A."/>
            <person name="Kobayashi H."/>
            <person name="Kobayashi N."/>
            <person name="Machita K."/>
            <person name="Maehara T."/>
            <person name="Masukawa M."/>
            <person name="Mizubayashi T."/>
            <person name="Mukai Y."/>
            <person name="Nagasaki H."/>
            <person name="Nagata Y."/>
            <person name="Naito S."/>
            <person name="Nakashima M."/>
            <person name="Nakama Y."/>
            <person name="Nakamichi Y."/>
            <person name="Nakamura M."/>
            <person name="Meguro A."/>
            <person name="Negishi M."/>
            <person name="Ohta I."/>
            <person name="Ohta T."/>
            <person name="Okamoto M."/>
            <person name="Ono N."/>
            <person name="Saji S."/>
            <person name="Sakaguchi M."/>
            <person name="Sakai K."/>
            <person name="Shibata M."/>
            <person name="Shimokawa T."/>
            <person name="Song J."/>
            <person name="Takazaki Y."/>
            <person name="Terasawa K."/>
            <person name="Tsugane M."/>
            <person name="Tsuji K."/>
            <person name="Ueda S."/>
            <person name="Waki K."/>
            <person name="Yamagata H."/>
            <person name="Yamamoto M."/>
            <person name="Yamamoto S."/>
            <person name="Yamane H."/>
            <person name="Yoshiki S."/>
            <person name="Yoshihara R."/>
            <person name="Yukawa K."/>
            <person name="Zhong H."/>
            <person name="Yano M."/>
            <person name="Yuan Q."/>
            <person name="Ouyang S."/>
            <person name="Liu J."/>
            <person name="Jones K.M."/>
            <person name="Gansberger K."/>
            <person name="Moffat K."/>
            <person name="Hill J."/>
            <person name="Bera J."/>
            <person name="Fadrosh D."/>
            <person name="Jin S."/>
            <person name="Johri S."/>
            <person name="Kim M."/>
            <person name="Overton L."/>
            <person name="Reardon M."/>
            <person name="Tsitrin T."/>
            <person name="Vuong H."/>
            <person name="Weaver B."/>
            <person name="Ciecko A."/>
            <person name="Tallon L."/>
            <person name="Jackson J."/>
            <person name="Pai G."/>
            <person name="Aken S.V."/>
            <person name="Utterback T."/>
            <person name="Reidmuller S."/>
            <person name="Feldblyum T."/>
            <person name="Hsiao J."/>
            <person name="Zismann V."/>
            <person name="Iobst S."/>
            <person name="de Vazeille A.R."/>
            <person name="Buell C.R."/>
            <person name="Ying K."/>
            <person name="Li Y."/>
            <person name="Lu T."/>
            <person name="Huang Y."/>
            <person name="Zhao Q."/>
            <person name="Feng Q."/>
            <person name="Zhang L."/>
            <person name="Zhu J."/>
            <person name="Weng Q."/>
            <person name="Mu J."/>
            <person name="Lu Y."/>
            <person name="Fan D."/>
            <person name="Liu Y."/>
            <person name="Guan J."/>
            <person name="Zhang Y."/>
            <person name="Yu S."/>
            <person name="Liu X."/>
            <person name="Zhang Y."/>
            <person name="Hong G."/>
            <person name="Han B."/>
            <person name="Choisne N."/>
            <person name="Demange N."/>
            <person name="Orjeda G."/>
            <person name="Samain S."/>
            <person name="Cattolico L."/>
            <person name="Pelletier E."/>
            <person name="Couloux A."/>
            <person name="Segurens B."/>
            <person name="Wincker P."/>
            <person name="D'Hont A."/>
            <person name="Scarpelli C."/>
            <person name="Weissenbach J."/>
            <person name="Salanoubat M."/>
            <person name="Quetier F."/>
            <person name="Yu Y."/>
            <person name="Kim H.R."/>
            <person name="Rambo T."/>
            <person name="Currie J."/>
            <person name="Collura K."/>
            <person name="Luo M."/>
            <person name="Yang T."/>
            <person name="Ammiraju J.S.S."/>
            <person name="Engler F."/>
            <person name="Soderlund C."/>
            <person name="Wing R.A."/>
            <person name="Palmer L.E."/>
            <person name="de la Bastide M."/>
            <person name="Spiegel L."/>
            <person name="Nascimento L."/>
            <person name="Zutavern T."/>
            <person name="O'Shaughnessy A."/>
            <person name="Dike S."/>
            <person name="Dedhia N."/>
            <person name="Preston R."/>
            <person name="Balija V."/>
            <person name="McCombie W.R."/>
            <person name="Chow T."/>
            <person name="Chen H."/>
            <person name="Chung M."/>
            <person name="Chen C."/>
            <person name="Shaw J."/>
            <person name="Wu H."/>
            <person name="Hsiao K."/>
            <person name="Chao Y."/>
            <person name="Chu M."/>
            <person name="Cheng C."/>
            <person name="Hour A."/>
            <person name="Lee P."/>
            <person name="Lin S."/>
            <person name="Lin Y."/>
            <person name="Liou J."/>
            <person name="Liu S."/>
            <person name="Hsing Y."/>
            <person name="Raghuvanshi S."/>
            <person name="Mohanty A."/>
            <person name="Bharti A.K."/>
            <person name="Gaur A."/>
            <person name="Gupta V."/>
            <person name="Kumar D."/>
            <person name="Ravi V."/>
            <person name="Vij S."/>
            <person name="Kapur A."/>
            <person name="Khurana P."/>
            <person name="Khurana P."/>
            <person name="Khurana J.P."/>
            <person name="Tyagi A.K."/>
            <person name="Gaikwad K."/>
            <person name="Singh A."/>
            <person name="Dalal V."/>
            <person name="Srivastava S."/>
            <person name="Dixit A."/>
            <person name="Pal A.K."/>
            <person name="Ghazi I.A."/>
            <person name="Yadav M."/>
            <person name="Pandit A."/>
            <person name="Bhargava A."/>
            <person name="Sureshbabu K."/>
            <person name="Batra K."/>
            <person name="Sharma T.R."/>
            <person name="Mohapatra T."/>
            <person name="Singh N.K."/>
            <person name="Messing J."/>
            <person name="Nelson A.B."/>
            <person name="Fuks G."/>
            <person name="Kavchok S."/>
            <person name="Keizer G."/>
            <person name="Linton E."/>
            <person name="Llaca V."/>
            <person name="Song R."/>
            <person name="Tanyolac B."/>
            <person name="Young S."/>
            <person name="Ho-Il K."/>
            <person name="Hahn J.H."/>
            <person name="Sangsakoo G."/>
            <person name="Vanavichit A."/>
            <person name="de Mattos Luiz.A.T."/>
            <person name="Zimmer P.D."/>
            <person name="Malone G."/>
            <person name="Dellagostin O."/>
            <person name="de Oliveira A.C."/>
            <person name="Bevan M."/>
            <person name="Bancroft I."/>
            <person name="Minx P."/>
            <person name="Cordum H."/>
            <person name="Wilson R."/>
            <person name="Cheng Z."/>
            <person name="Jin W."/>
            <person name="Jiang J."/>
            <person name="Leong S.A."/>
            <person name="Iwama H."/>
            <person name="Gojobori T."/>
            <person name="Itoh T."/>
            <person name="Niimura Y."/>
            <person name="Fujii Y."/>
            <person name="Habara T."/>
            <person name="Sakai H."/>
            <person name="Sato Y."/>
            <person name="Wilson G."/>
            <person name="Kumar K."/>
            <person name="McCouch S."/>
            <person name="Juretic N."/>
            <person name="Hoen D."/>
            <person name="Wright S."/>
            <person name="Bruskiewich R."/>
            <person name="Bureau T."/>
            <person name="Miyao A."/>
            <person name="Hirochika H."/>
            <person name="Nishikawa T."/>
            <person name="Kadowaki K."/>
            <person name="Sugiura M."/>
            <person name="Burr B."/>
            <person name="Sasaki T."/>
        </authorList>
    </citation>
    <scope>NUCLEOTIDE SEQUENCE [LARGE SCALE GENOMIC DNA]</scope>
    <source>
        <strain evidence="3">cv. Nipponbare</strain>
    </source>
</reference>
<keyword evidence="1" id="KW-0812">Transmembrane</keyword>
<dbReference type="Proteomes" id="UP000059680">
    <property type="component" value="Chromosome 4"/>
</dbReference>
<dbReference type="PaxDb" id="39947-A0A0P0W900"/>
<keyword evidence="1" id="KW-1133">Transmembrane helix</keyword>
<dbReference type="EMBL" id="AP014960">
    <property type="protein sequence ID" value="BAS88783.1"/>
    <property type="molecule type" value="Genomic_DNA"/>
</dbReference>
<keyword evidence="1" id="KW-0472">Membrane</keyword>
<evidence type="ECO:0000313" key="2">
    <source>
        <dbReference type="EMBL" id="BAS88783.1"/>
    </source>
</evidence>
<reference evidence="2 3" key="2">
    <citation type="journal article" date="2013" name="Plant Cell Physiol.">
        <title>Rice Annotation Project Database (RAP-DB): an integrative and interactive database for rice genomics.</title>
        <authorList>
            <person name="Sakai H."/>
            <person name="Lee S.S."/>
            <person name="Tanaka T."/>
            <person name="Numa H."/>
            <person name="Kim J."/>
            <person name="Kawahara Y."/>
            <person name="Wakimoto H."/>
            <person name="Yang C.C."/>
            <person name="Iwamoto M."/>
            <person name="Abe T."/>
            <person name="Yamada Y."/>
            <person name="Muto A."/>
            <person name="Inokuchi H."/>
            <person name="Ikemura T."/>
            <person name="Matsumoto T."/>
            <person name="Sasaki T."/>
            <person name="Itoh T."/>
        </authorList>
    </citation>
    <scope>NUCLEOTIDE SEQUENCE [LARGE SCALE GENOMIC DNA]</scope>
    <source>
        <strain evidence="3">cv. Nipponbare</strain>
    </source>
</reference>
<gene>
    <name evidence="2" type="ordered locus">Os04g0365000</name>
    <name evidence="2" type="ORF">OSNPB_040365000</name>
</gene>
<sequence length="98" mass="11039">MNPSRQSLPSPLFSYRTESATLFGFVSRLLIKNPGSVVTEKDTELVAVKALGVGMEEARRAWEMAWETMAVGCCAFIPALYVLLMCDILDLWWIRILL</sequence>
<keyword evidence="3" id="KW-1185">Reference proteome</keyword>
<dbReference type="AlphaFoldDB" id="A0A0P0W900"/>